<sequence>MIHPGKPRTEIPHSRSRSVVGDRRCPAAVPKDPTPCAGPHDAATLVDRLGGEVVGCVTHLARHLAGADGTRVHPFTPPSRALDIYSRARELPPAAWKVGK</sequence>
<reference evidence="2 3" key="1">
    <citation type="journal article" date="2019" name="Int. J. Syst. Evol. Microbiol.">
        <title>The Global Catalogue of Microorganisms (GCM) 10K type strain sequencing project: providing services to taxonomists for standard genome sequencing and annotation.</title>
        <authorList>
            <consortium name="The Broad Institute Genomics Platform"/>
            <consortium name="The Broad Institute Genome Sequencing Center for Infectious Disease"/>
            <person name="Wu L."/>
            <person name="Ma J."/>
        </authorList>
    </citation>
    <scope>NUCLEOTIDE SEQUENCE [LARGE SCALE GENOMIC DNA]</scope>
    <source>
        <strain evidence="2 3">JCM 4805</strain>
    </source>
</reference>
<protein>
    <submittedName>
        <fullName evidence="2">Uncharacterized protein</fullName>
    </submittedName>
</protein>
<evidence type="ECO:0000313" key="2">
    <source>
        <dbReference type="EMBL" id="GAA0449902.1"/>
    </source>
</evidence>
<accession>A0ABN0ZJH2</accession>
<dbReference type="RefSeq" id="WP_346093628.1">
    <property type="nucleotide sequence ID" value="NZ_BAAABY010000009.1"/>
</dbReference>
<comment type="caution">
    <text evidence="2">The sequence shown here is derived from an EMBL/GenBank/DDBJ whole genome shotgun (WGS) entry which is preliminary data.</text>
</comment>
<dbReference type="EMBL" id="BAAABY010000009">
    <property type="protein sequence ID" value="GAA0449902.1"/>
    <property type="molecule type" value="Genomic_DNA"/>
</dbReference>
<feature type="region of interest" description="Disordered" evidence="1">
    <location>
        <begin position="1"/>
        <end position="24"/>
    </location>
</feature>
<dbReference type="Proteomes" id="UP001500909">
    <property type="component" value="Unassembled WGS sequence"/>
</dbReference>
<gene>
    <name evidence="2" type="ORF">GCM10010361_12450</name>
</gene>
<name>A0ABN0ZJH2_9ACTN</name>
<evidence type="ECO:0000313" key="3">
    <source>
        <dbReference type="Proteomes" id="UP001500909"/>
    </source>
</evidence>
<keyword evidence="3" id="KW-1185">Reference proteome</keyword>
<proteinExistence type="predicted"/>
<organism evidence="2 3">
    <name type="scientific">Streptomyces olivaceiscleroticus</name>
    <dbReference type="NCBI Taxonomy" id="68245"/>
    <lineage>
        <taxon>Bacteria</taxon>
        <taxon>Bacillati</taxon>
        <taxon>Actinomycetota</taxon>
        <taxon>Actinomycetes</taxon>
        <taxon>Kitasatosporales</taxon>
        <taxon>Streptomycetaceae</taxon>
        <taxon>Streptomyces</taxon>
    </lineage>
</organism>
<evidence type="ECO:0000256" key="1">
    <source>
        <dbReference type="SAM" id="MobiDB-lite"/>
    </source>
</evidence>